<dbReference type="SMART" id="SM00849">
    <property type="entry name" value="Lactamase_B"/>
    <property type="match status" value="1"/>
</dbReference>
<proteinExistence type="inferred from homology"/>
<feature type="chain" id="PRO_5012238446" evidence="2">
    <location>
        <begin position="29"/>
        <end position="305"/>
    </location>
</feature>
<protein>
    <submittedName>
        <fullName evidence="4">Hydroxyacylglutathione hydrolase</fullName>
        <ecNumber evidence="4">3.1.2.6</ecNumber>
    </submittedName>
</protein>
<keyword evidence="4" id="KW-0378">Hydrolase</keyword>
<keyword evidence="2" id="KW-0732">Signal</keyword>
<evidence type="ECO:0000313" key="4">
    <source>
        <dbReference type="EMBL" id="SMY34636.1"/>
    </source>
</evidence>
<dbReference type="Proteomes" id="UP000195963">
    <property type="component" value="Unassembled WGS sequence"/>
</dbReference>
<dbReference type="PANTHER" id="PTHR42951">
    <property type="entry name" value="METALLO-BETA-LACTAMASE DOMAIN-CONTAINING"/>
    <property type="match status" value="1"/>
</dbReference>
<sequence>MIKYIKNSRFIAIVYAMFLSGFIQPTFAEDEVSKRASGDWYKVSQISDNTYMIEEPQSSQYNISYLIIGSEKALMLDTGSGENKNKSKQTISTVIKSLTDKPITLLMTHFHFDHNANIEEFDNIAFANIKDIRDKAIDDKTYYFSSKELAFGSYPEKTTVHEWIDLDTNIDLGSRIIKISRVRGHTDDSIIVIDESRELVFTGDTLYNGPLIVFGKENYDPYINTINIMKENFNDSFSFYGAHGDSNLGGGMNYSLLNKVESLLRCAKINTCEHTEKISETLSGHLLNGDFFLNDGVSLIILDTH</sequence>
<name>A0A1Y6MDK4_9GAMM</name>
<dbReference type="RefSeq" id="WP_087844814.1">
    <property type="nucleotide sequence ID" value="NZ_FYAK01000002.1"/>
</dbReference>
<dbReference type="InterPro" id="IPR036866">
    <property type="entry name" value="RibonucZ/Hydroxyglut_hydro"/>
</dbReference>
<evidence type="ECO:0000313" key="5">
    <source>
        <dbReference type="Proteomes" id="UP000195963"/>
    </source>
</evidence>
<dbReference type="Pfam" id="PF00753">
    <property type="entry name" value="Lactamase_B"/>
    <property type="match status" value="1"/>
</dbReference>
<evidence type="ECO:0000256" key="1">
    <source>
        <dbReference type="ARBA" id="ARBA00005250"/>
    </source>
</evidence>
<dbReference type="InterPro" id="IPR001279">
    <property type="entry name" value="Metallo-B-lactamas"/>
</dbReference>
<dbReference type="GO" id="GO:0004416">
    <property type="term" value="F:hydroxyacylglutathione hydrolase activity"/>
    <property type="evidence" value="ECO:0007669"/>
    <property type="project" value="UniProtKB-EC"/>
</dbReference>
<gene>
    <name evidence="4" type="primary">gloB_1</name>
    <name evidence="4" type="ORF">PMAL9190_01769</name>
</gene>
<dbReference type="SUPFAM" id="SSF56281">
    <property type="entry name" value="Metallo-hydrolase/oxidoreductase"/>
    <property type="match status" value="1"/>
</dbReference>
<dbReference type="GO" id="GO:0017001">
    <property type="term" value="P:antibiotic catabolic process"/>
    <property type="evidence" value="ECO:0007669"/>
    <property type="project" value="UniProtKB-ARBA"/>
</dbReference>
<dbReference type="Gene3D" id="3.60.15.10">
    <property type="entry name" value="Ribonuclease Z/Hydroxyacylglutathione hydrolase-like"/>
    <property type="match status" value="1"/>
</dbReference>
<dbReference type="PANTHER" id="PTHR42951:SF4">
    <property type="entry name" value="ACYL-COENZYME A THIOESTERASE MBLAC2"/>
    <property type="match status" value="1"/>
</dbReference>
<organism evidence="4 5">
    <name type="scientific">Photobacterium malacitanum</name>
    <dbReference type="NCBI Taxonomy" id="2204294"/>
    <lineage>
        <taxon>Bacteria</taxon>
        <taxon>Pseudomonadati</taxon>
        <taxon>Pseudomonadota</taxon>
        <taxon>Gammaproteobacteria</taxon>
        <taxon>Vibrionales</taxon>
        <taxon>Vibrionaceae</taxon>
        <taxon>Photobacterium</taxon>
    </lineage>
</organism>
<reference evidence="5" key="1">
    <citation type="submission" date="2017-06" db="EMBL/GenBank/DDBJ databases">
        <authorList>
            <person name="Rodrigo-Torres L."/>
            <person name="Arahal R.D."/>
            <person name="Lucena T."/>
        </authorList>
    </citation>
    <scope>NUCLEOTIDE SEQUENCE [LARGE SCALE GENOMIC DNA]</scope>
    <source>
        <strain evidence="5">CECT 9190</strain>
    </source>
</reference>
<accession>A0A1Y6MDK4</accession>
<evidence type="ECO:0000259" key="3">
    <source>
        <dbReference type="SMART" id="SM00849"/>
    </source>
</evidence>
<dbReference type="EMBL" id="FYAK01000002">
    <property type="protein sequence ID" value="SMY34636.1"/>
    <property type="molecule type" value="Genomic_DNA"/>
</dbReference>
<keyword evidence="5" id="KW-1185">Reference proteome</keyword>
<evidence type="ECO:0000256" key="2">
    <source>
        <dbReference type="SAM" id="SignalP"/>
    </source>
</evidence>
<dbReference type="AlphaFoldDB" id="A0A1Y6MDK4"/>
<comment type="similarity">
    <text evidence="1">Belongs to the metallo-beta-lactamase superfamily. Class-B beta-lactamase family.</text>
</comment>
<feature type="domain" description="Metallo-beta-lactamase" evidence="3">
    <location>
        <begin position="61"/>
        <end position="243"/>
    </location>
</feature>
<feature type="signal peptide" evidence="2">
    <location>
        <begin position="1"/>
        <end position="28"/>
    </location>
</feature>
<dbReference type="InterPro" id="IPR050855">
    <property type="entry name" value="NDM-1-like"/>
</dbReference>
<dbReference type="EC" id="3.1.2.6" evidence="4"/>